<evidence type="ECO:0000313" key="2">
    <source>
        <dbReference type="Proteomes" id="UP000224974"/>
    </source>
</evidence>
<gene>
    <name evidence="1" type="ORF">CRN84_18310</name>
</gene>
<dbReference type="AlphaFoldDB" id="A0A2C6DS49"/>
<sequence>MRGNIETKIIPAYPFIQYNDDENVVAFFNAYNTMAQQYLEAFNSLGLPCWTSPLITGYLLDWIAHGIYGELRPSLELVRGQSQRGDYNTIEYNDIPYAHISNYRAGQYSFISDDLFKRVLTWNFYKSDGFQFSIPWLKRRIARFIHGKDGIDPPVENTFDISVTSANGEFHINIPDYGNDVAASLKNSIEQGFVKLPFIYRYTVSITRKS</sequence>
<comment type="caution">
    <text evidence="1">The sequence shown here is derived from an EMBL/GenBank/DDBJ whole genome shotgun (WGS) entry which is preliminary data.</text>
</comment>
<name>A0A2C6DS49_9GAMM</name>
<reference evidence="2" key="1">
    <citation type="submission" date="2017-09" db="EMBL/GenBank/DDBJ databases">
        <title>FDA dAtabase for Regulatory Grade micrObial Sequences (FDA-ARGOS): Supporting development and validation of Infectious Disease Dx tests.</title>
        <authorList>
            <person name="Minogue T."/>
            <person name="Wolcott M."/>
            <person name="Wasieloski L."/>
            <person name="Aguilar W."/>
            <person name="Moore D."/>
            <person name="Tallon L."/>
            <person name="Sadzewicz L."/>
            <person name="Ott S."/>
            <person name="Zhao X."/>
            <person name="Nagaraj S."/>
            <person name="Vavikolanu K."/>
            <person name="Aluvathingal J."/>
            <person name="Nadendla S."/>
            <person name="Sichtig H."/>
        </authorList>
    </citation>
    <scope>NUCLEOTIDE SEQUENCE [LARGE SCALE GENOMIC DNA]</scope>
    <source>
        <strain evidence="2">FDAARGOS_387</strain>
    </source>
</reference>
<keyword evidence="2" id="KW-1185">Reference proteome</keyword>
<accession>A0A2C6DS49</accession>
<proteinExistence type="predicted"/>
<organism evidence="1 2">
    <name type="scientific">Budvicia aquatica</name>
    <dbReference type="NCBI Taxonomy" id="82979"/>
    <lineage>
        <taxon>Bacteria</taxon>
        <taxon>Pseudomonadati</taxon>
        <taxon>Pseudomonadota</taxon>
        <taxon>Gammaproteobacteria</taxon>
        <taxon>Enterobacterales</taxon>
        <taxon>Budviciaceae</taxon>
        <taxon>Budvicia</taxon>
    </lineage>
</organism>
<protein>
    <submittedName>
        <fullName evidence="1">Uncharacterized protein</fullName>
    </submittedName>
</protein>
<dbReference type="RefSeq" id="WP_029095749.1">
    <property type="nucleotide sequence ID" value="NZ_PDDX01000001.1"/>
</dbReference>
<dbReference type="Proteomes" id="UP000224974">
    <property type="component" value="Unassembled WGS sequence"/>
</dbReference>
<dbReference type="EMBL" id="PDDX01000001">
    <property type="protein sequence ID" value="PHI31152.1"/>
    <property type="molecule type" value="Genomic_DNA"/>
</dbReference>
<dbReference type="OrthoDB" id="7265848at2"/>
<dbReference type="STRING" id="1111728.GCA_000427805_03719"/>
<evidence type="ECO:0000313" key="1">
    <source>
        <dbReference type="EMBL" id="PHI31152.1"/>
    </source>
</evidence>